<feature type="transmembrane region" description="Helical" evidence="1">
    <location>
        <begin position="184"/>
        <end position="211"/>
    </location>
</feature>
<evidence type="ECO:0000313" key="3">
    <source>
        <dbReference type="EMBL" id="RCK68065.1"/>
    </source>
</evidence>
<dbReference type="InterPro" id="IPR003675">
    <property type="entry name" value="Rce1/LyrA-like_dom"/>
</dbReference>
<dbReference type="GO" id="GO:0080120">
    <property type="term" value="P:CAAX-box protein maturation"/>
    <property type="evidence" value="ECO:0007669"/>
    <property type="project" value="UniProtKB-ARBA"/>
</dbReference>
<dbReference type="GO" id="GO:0008237">
    <property type="term" value="F:metallopeptidase activity"/>
    <property type="evidence" value="ECO:0007669"/>
    <property type="project" value="UniProtKB-KW"/>
</dbReference>
<dbReference type="RefSeq" id="WP_114128068.1">
    <property type="nucleotide sequence ID" value="NZ_QOUI01000014.1"/>
</dbReference>
<gene>
    <name evidence="3" type="ORF">DT076_17870</name>
</gene>
<evidence type="ECO:0000259" key="2">
    <source>
        <dbReference type="Pfam" id="PF02517"/>
    </source>
</evidence>
<evidence type="ECO:0000256" key="1">
    <source>
        <dbReference type="SAM" id="Phobius"/>
    </source>
</evidence>
<proteinExistence type="predicted"/>
<keyword evidence="3" id="KW-0378">Hydrolase</keyword>
<feature type="transmembrane region" description="Helical" evidence="1">
    <location>
        <begin position="45"/>
        <end position="63"/>
    </location>
</feature>
<dbReference type="GO" id="GO:0006508">
    <property type="term" value="P:proteolysis"/>
    <property type="evidence" value="ECO:0007669"/>
    <property type="project" value="UniProtKB-KW"/>
</dbReference>
<keyword evidence="1" id="KW-1133">Transmembrane helix</keyword>
<name>A0A367YQ95_9ACTN</name>
<evidence type="ECO:0000313" key="4">
    <source>
        <dbReference type="Proteomes" id="UP000252770"/>
    </source>
</evidence>
<keyword evidence="3" id="KW-0482">Metalloprotease</keyword>
<dbReference type="AlphaFoldDB" id="A0A367YQ95"/>
<reference evidence="3 4" key="1">
    <citation type="submission" date="2018-07" db="EMBL/GenBank/DDBJ databases">
        <title>Desertimonas flava gen. nov. sp. nov.</title>
        <authorList>
            <person name="Liu S."/>
        </authorList>
    </citation>
    <scope>NUCLEOTIDE SEQUENCE [LARGE SCALE GENOMIC DNA]</scope>
    <source>
        <strain evidence="3 4">16Sb5-5</strain>
    </source>
</reference>
<dbReference type="GO" id="GO:0004175">
    <property type="term" value="F:endopeptidase activity"/>
    <property type="evidence" value="ECO:0007669"/>
    <property type="project" value="UniProtKB-ARBA"/>
</dbReference>
<organism evidence="3 4">
    <name type="scientific">Desertihabitans brevis</name>
    <dbReference type="NCBI Taxonomy" id="2268447"/>
    <lineage>
        <taxon>Bacteria</taxon>
        <taxon>Bacillati</taxon>
        <taxon>Actinomycetota</taxon>
        <taxon>Actinomycetes</taxon>
        <taxon>Propionibacteriales</taxon>
        <taxon>Propionibacteriaceae</taxon>
        <taxon>Desertihabitans</taxon>
    </lineage>
</organism>
<keyword evidence="1" id="KW-0472">Membrane</keyword>
<feature type="transmembrane region" description="Helical" evidence="1">
    <location>
        <begin position="135"/>
        <end position="163"/>
    </location>
</feature>
<keyword evidence="4" id="KW-1185">Reference proteome</keyword>
<sequence length="253" mass="25893">MPTQQTGRRSATALVGRALLQVPDDPGPAAGRAPGPAGARRRRRVVVAGTLLVGTALLGWSLTRPPGDPWFVASTFALAAVWVVGALLSGPLPLGRWVTGSGRVVPPVLPGLLIGTSAVALFCAGGFLVSQVDVLQAAVLAVLSHLRWSVLGLVVAAALVNAVAEELFFRGALHDAVDELRHPWRAVLVTTAVYTVVTAASLNGALVLAAAVLGTLCGLHRRATGGVLGPVLVHVVWSTGMVVLLRPVVLAAG</sequence>
<feature type="transmembrane region" description="Helical" evidence="1">
    <location>
        <begin position="108"/>
        <end position="129"/>
    </location>
</feature>
<protein>
    <submittedName>
        <fullName evidence="3">CPBP family intramembrane metalloprotease</fullName>
    </submittedName>
</protein>
<keyword evidence="3" id="KW-0645">Protease</keyword>
<feature type="transmembrane region" description="Helical" evidence="1">
    <location>
        <begin position="69"/>
        <end position="88"/>
    </location>
</feature>
<dbReference type="EMBL" id="QOUI01000014">
    <property type="protein sequence ID" value="RCK68065.1"/>
    <property type="molecule type" value="Genomic_DNA"/>
</dbReference>
<dbReference type="Pfam" id="PF02517">
    <property type="entry name" value="Rce1-like"/>
    <property type="match status" value="1"/>
</dbReference>
<keyword evidence="1" id="KW-0812">Transmembrane</keyword>
<comment type="caution">
    <text evidence="3">The sequence shown here is derived from an EMBL/GenBank/DDBJ whole genome shotgun (WGS) entry which is preliminary data.</text>
</comment>
<dbReference type="Proteomes" id="UP000252770">
    <property type="component" value="Unassembled WGS sequence"/>
</dbReference>
<feature type="domain" description="CAAX prenyl protease 2/Lysostaphin resistance protein A-like" evidence="2">
    <location>
        <begin position="148"/>
        <end position="238"/>
    </location>
</feature>
<accession>A0A367YQ95</accession>
<feature type="transmembrane region" description="Helical" evidence="1">
    <location>
        <begin position="231"/>
        <end position="252"/>
    </location>
</feature>